<dbReference type="InterPro" id="IPR046309">
    <property type="entry name" value="DUF6424"/>
</dbReference>
<evidence type="ECO:0000256" key="1">
    <source>
        <dbReference type="SAM" id="MobiDB-lite"/>
    </source>
</evidence>
<feature type="region of interest" description="Disordered" evidence="1">
    <location>
        <begin position="1"/>
        <end position="27"/>
    </location>
</feature>
<accession>A0ABW2WK59</accession>
<keyword evidence="3" id="KW-1185">Reference proteome</keyword>
<dbReference type="RefSeq" id="WP_381616231.1">
    <property type="nucleotide sequence ID" value="NZ_JBHTEB010000001.1"/>
</dbReference>
<reference evidence="3" key="1">
    <citation type="journal article" date="2019" name="Int. J. Syst. Evol. Microbiol.">
        <title>The Global Catalogue of Microorganisms (GCM) 10K type strain sequencing project: providing services to taxonomists for standard genome sequencing and annotation.</title>
        <authorList>
            <consortium name="The Broad Institute Genomics Platform"/>
            <consortium name="The Broad Institute Genome Sequencing Center for Infectious Disease"/>
            <person name="Wu L."/>
            <person name="Ma J."/>
        </authorList>
    </citation>
    <scope>NUCLEOTIDE SEQUENCE [LARGE SCALE GENOMIC DNA]</scope>
    <source>
        <strain evidence="3">CGMCC 4.7400</strain>
    </source>
</reference>
<dbReference type="EMBL" id="JBHTEB010000001">
    <property type="protein sequence ID" value="MFD0318742.1"/>
    <property type="molecule type" value="Genomic_DNA"/>
</dbReference>
<proteinExistence type="predicted"/>
<name>A0ABW2WK59_9ACTN</name>
<evidence type="ECO:0000313" key="2">
    <source>
        <dbReference type="EMBL" id="MFD0318742.1"/>
    </source>
</evidence>
<evidence type="ECO:0000313" key="3">
    <source>
        <dbReference type="Proteomes" id="UP001597023"/>
    </source>
</evidence>
<dbReference type="Proteomes" id="UP001597023">
    <property type="component" value="Unassembled WGS sequence"/>
</dbReference>
<sequence length="294" mass="31993">MAETVPTRTSRTPPDLRPGGVHGGDHPWRIRLVKHPKRFESSHFRAAKKAAKKILAETGDDHLPYGPPPGADEHWEMHHGGSLWVKGTGGWQLYRARVGIEWSMQFCADPVKVDRLRREAAELVDAFPRTLPALAALGYEEAEELLRTPVTDADGVEAWTDGLFNSCVPLSRSNHQGILPKVPGEHHYPWPVKGADYFRYEDFRLWVTLPDGTHGAVAPVGRRGSGDGHVRLLHVPEGSAAADTVAEAQELRMMAVLPPNSPVALQAFAEQIAPGSRTASGPLTADAAVPPPPT</sequence>
<comment type="caution">
    <text evidence="2">The sequence shown here is derived from an EMBL/GenBank/DDBJ whole genome shotgun (WGS) entry which is preliminary data.</text>
</comment>
<dbReference type="Pfam" id="PF19988">
    <property type="entry name" value="DUF6424"/>
    <property type="match status" value="1"/>
</dbReference>
<protein>
    <submittedName>
        <fullName evidence="2">DUF6424 family protein</fullName>
    </submittedName>
</protein>
<organism evidence="2 3">
    <name type="scientific">Streptomyces flavalbus</name>
    <dbReference type="NCBI Taxonomy" id="2665155"/>
    <lineage>
        <taxon>Bacteria</taxon>
        <taxon>Bacillati</taxon>
        <taxon>Actinomycetota</taxon>
        <taxon>Actinomycetes</taxon>
        <taxon>Kitasatosporales</taxon>
        <taxon>Streptomycetaceae</taxon>
        <taxon>Streptomyces</taxon>
    </lineage>
</organism>
<gene>
    <name evidence="2" type="ORF">ACFQZ6_31935</name>
</gene>
<feature type="compositionally biased region" description="Polar residues" evidence="1">
    <location>
        <begin position="1"/>
        <end position="12"/>
    </location>
</feature>